<proteinExistence type="predicted"/>
<reference evidence="1 2" key="1">
    <citation type="submission" date="2019-03" db="EMBL/GenBank/DDBJ databases">
        <title>Cohnella endophytica sp. nov., a novel endophytic bacterium isolated from bark of Sonneratia apetala.</title>
        <authorList>
            <person name="Tuo L."/>
        </authorList>
    </citation>
    <scope>NUCLEOTIDE SEQUENCE [LARGE SCALE GENOMIC DNA]</scope>
    <source>
        <strain evidence="1 2">CCTCC AB 208254</strain>
    </source>
</reference>
<dbReference type="EMBL" id="SOMN01000002">
    <property type="protein sequence ID" value="TFE30839.1"/>
    <property type="molecule type" value="Genomic_DNA"/>
</dbReference>
<dbReference type="InterPro" id="IPR046557">
    <property type="entry name" value="DUF6711"/>
</dbReference>
<dbReference type="RefSeq" id="WP_135150718.1">
    <property type="nucleotide sequence ID" value="NZ_SOMN01000002.1"/>
</dbReference>
<protein>
    <submittedName>
        <fullName evidence="1">Uncharacterized protein</fullName>
    </submittedName>
</protein>
<dbReference type="Pfam" id="PF20458">
    <property type="entry name" value="DUF6711"/>
    <property type="match status" value="1"/>
</dbReference>
<gene>
    <name evidence="1" type="ORF">E2980_03420</name>
</gene>
<dbReference type="OrthoDB" id="1767129at2"/>
<comment type="caution">
    <text evidence="1">The sequence shown here is derived from an EMBL/GenBank/DDBJ whole genome shotgun (WGS) entry which is preliminary data.</text>
</comment>
<dbReference type="Proteomes" id="UP000297900">
    <property type="component" value="Unassembled WGS sequence"/>
</dbReference>
<evidence type="ECO:0000313" key="1">
    <source>
        <dbReference type="EMBL" id="TFE30839.1"/>
    </source>
</evidence>
<evidence type="ECO:0000313" key="2">
    <source>
        <dbReference type="Proteomes" id="UP000297900"/>
    </source>
</evidence>
<sequence>MQLKINGVEIAAYPIDFQVTILDLDDADSTTRTADGTLNRDRVAVKRQIEMGFNPLPWADISAILQAMDAVFFDFYYPDPMAGAYVTKRMYVGNRPAAIPIVKGGVLWWDGLQITLTER</sequence>
<dbReference type="AlphaFoldDB" id="A0A4Y8M7W6"/>
<organism evidence="1 2">
    <name type="scientific">Cohnella luojiensis</name>
    <dbReference type="NCBI Taxonomy" id="652876"/>
    <lineage>
        <taxon>Bacteria</taxon>
        <taxon>Bacillati</taxon>
        <taxon>Bacillota</taxon>
        <taxon>Bacilli</taxon>
        <taxon>Bacillales</taxon>
        <taxon>Paenibacillaceae</taxon>
        <taxon>Cohnella</taxon>
    </lineage>
</organism>
<accession>A0A4Y8M7W6</accession>
<keyword evidence="2" id="KW-1185">Reference proteome</keyword>
<name>A0A4Y8M7W6_9BACL</name>